<organism evidence="5 6">
    <name type="scientific">Methylomonas rivi</name>
    <dbReference type="NCBI Taxonomy" id="2952226"/>
    <lineage>
        <taxon>Bacteria</taxon>
        <taxon>Pseudomonadati</taxon>
        <taxon>Pseudomonadota</taxon>
        <taxon>Gammaproteobacteria</taxon>
        <taxon>Methylococcales</taxon>
        <taxon>Methylococcaceae</taxon>
        <taxon>Methylomonas</taxon>
    </lineage>
</organism>
<dbReference type="PANTHER" id="PTHR38102">
    <property type="entry name" value="PERIPLASMIC CHAPERONE SPY"/>
    <property type="match status" value="1"/>
</dbReference>
<dbReference type="InterPro" id="IPR012899">
    <property type="entry name" value="LTXXQ"/>
</dbReference>
<reference evidence="5 6" key="1">
    <citation type="submission" date="2022-07" db="EMBL/GenBank/DDBJ databases">
        <title>Methylomonas rivi sp. nov., Methylomonas rosea sp. nov., Methylomonas aureus sp. nov. and Methylomonas subterranea sp. nov., four novel methanotrophs isolated from a freshwater creek and the deep terrestrial subsurface.</title>
        <authorList>
            <person name="Abin C."/>
            <person name="Sankaranarayanan K."/>
            <person name="Garner C."/>
            <person name="Sindelar R."/>
            <person name="Kotary K."/>
            <person name="Garner R."/>
            <person name="Barclay S."/>
            <person name="Lawson P."/>
            <person name="Krumholz L."/>
        </authorList>
    </citation>
    <scope>NUCLEOTIDE SEQUENCE [LARGE SCALE GENOMIC DNA]</scope>
    <source>
        <strain evidence="5 6">WSC-6</strain>
    </source>
</reference>
<evidence type="ECO:0000256" key="2">
    <source>
        <dbReference type="ARBA" id="ARBA00008441"/>
    </source>
</evidence>
<evidence type="ECO:0000256" key="4">
    <source>
        <dbReference type="ARBA" id="ARBA00022764"/>
    </source>
</evidence>
<dbReference type="Gene3D" id="1.20.120.1490">
    <property type="match status" value="1"/>
</dbReference>
<dbReference type="EMBL" id="JANIBK010000179">
    <property type="protein sequence ID" value="MCQ8130561.1"/>
    <property type="molecule type" value="Genomic_DNA"/>
</dbReference>
<evidence type="ECO:0000313" key="6">
    <source>
        <dbReference type="Proteomes" id="UP001524586"/>
    </source>
</evidence>
<dbReference type="PANTHER" id="PTHR38102:SF1">
    <property type="entry name" value="PERIPLASMIC CHAPERONE SPY"/>
    <property type="match status" value="1"/>
</dbReference>
<dbReference type="RefSeq" id="WP_256616984.1">
    <property type="nucleotide sequence ID" value="NZ_JANIBK010000179.1"/>
</dbReference>
<gene>
    <name evidence="5" type="ORF">NP596_19025</name>
</gene>
<sequence length="153" mass="17061">MRKLILMAGLLPVFVSANPRMPGDFPPHGEFGKPPMHHPMPEDADRLPPFLHELGLSEQQQSEIKSLLKAHMNLMGETRKNDHAIKMQLHQLSYSGAYSEQQATALIEQVLAAHKTQALQQAQLDNAIYKVLTAEQQTAVQAKISKMSADKPF</sequence>
<name>A0ABT1U9L9_9GAMM</name>
<comment type="caution">
    <text evidence="5">The sequence shown here is derived from an EMBL/GenBank/DDBJ whole genome shotgun (WGS) entry which is preliminary data.</text>
</comment>
<proteinExistence type="inferred from homology"/>
<dbReference type="Proteomes" id="UP001524586">
    <property type="component" value="Unassembled WGS sequence"/>
</dbReference>
<protein>
    <submittedName>
        <fullName evidence="5">Spy/CpxP family protein refolding chaperone</fullName>
    </submittedName>
</protein>
<dbReference type="Pfam" id="PF07813">
    <property type="entry name" value="LTXXQ"/>
    <property type="match status" value="1"/>
</dbReference>
<accession>A0ABT1U9L9</accession>
<evidence type="ECO:0000256" key="1">
    <source>
        <dbReference type="ARBA" id="ARBA00004418"/>
    </source>
</evidence>
<evidence type="ECO:0000313" key="5">
    <source>
        <dbReference type="EMBL" id="MCQ8130561.1"/>
    </source>
</evidence>
<keyword evidence="3" id="KW-0732">Signal</keyword>
<comment type="subcellular location">
    <subcellularLocation>
        <location evidence="1">Periplasm</location>
    </subcellularLocation>
</comment>
<dbReference type="CDD" id="cd09916">
    <property type="entry name" value="CpxP_like"/>
    <property type="match status" value="1"/>
</dbReference>
<keyword evidence="6" id="KW-1185">Reference proteome</keyword>
<evidence type="ECO:0000256" key="3">
    <source>
        <dbReference type="ARBA" id="ARBA00022729"/>
    </source>
</evidence>
<dbReference type="InterPro" id="IPR052211">
    <property type="entry name" value="Cpx_auxiliary_protein"/>
</dbReference>
<comment type="similarity">
    <text evidence="2">Belongs to the CpxP/Spy family.</text>
</comment>
<keyword evidence="4" id="KW-0574">Periplasm</keyword>